<proteinExistence type="inferred from homology"/>
<dbReference type="PANTHER" id="PTHR46909">
    <property type="entry name" value="39S RIBOSOMAL PROTEIN L36, MITOCHONDRIAL"/>
    <property type="match status" value="1"/>
</dbReference>
<name>A0A7J7YXY9_PIPKU</name>
<comment type="caution">
    <text evidence="8">The sequence shown here is derived from an EMBL/GenBank/DDBJ whole genome shotgun (WGS) entry which is preliminary data.</text>
</comment>
<protein>
    <recommendedName>
        <fullName evidence="7">Ribosomal protein</fullName>
    </recommendedName>
</protein>
<dbReference type="Proteomes" id="UP000558488">
    <property type="component" value="Unassembled WGS sequence"/>
</dbReference>
<dbReference type="PANTHER" id="PTHR46909:SF1">
    <property type="entry name" value="LARGE RIBOSOMAL SUBUNIT PROTEIN BL36M"/>
    <property type="match status" value="1"/>
</dbReference>
<dbReference type="HAMAP" id="MF_00251">
    <property type="entry name" value="Ribosomal_bL36"/>
    <property type="match status" value="1"/>
</dbReference>
<dbReference type="InterPro" id="IPR052143">
    <property type="entry name" value="Mitoribosomal_bL36m"/>
</dbReference>
<organism evidence="8 9">
    <name type="scientific">Pipistrellus kuhlii</name>
    <name type="common">Kuhl's pipistrelle</name>
    <dbReference type="NCBI Taxonomy" id="59472"/>
    <lineage>
        <taxon>Eukaryota</taxon>
        <taxon>Metazoa</taxon>
        <taxon>Chordata</taxon>
        <taxon>Craniata</taxon>
        <taxon>Vertebrata</taxon>
        <taxon>Euteleostomi</taxon>
        <taxon>Mammalia</taxon>
        <taxon>Eutheria</taxon>
        <taxon>Laurasiatheria</taxon>
        <taxon>Chiroptera</taxon>
        <taxon>Yangochiroptera</taxon>
        <taxon>Vespertilionidae</taxon>
        <taxon>Pipistrellus</taxon>
    </lineage>
</organism>
<reference evidence="8 9" key="1">
    <citation type="journal article" date="2020" name="Nature">
        <title>Six reference-quality genomes reveal evolution of bat adaptations.</title>
        <authorList>
            <person name="Jebb D."/>
            <person name="Huang Z."/>
            <person name="Pippel M."/>
            <person name="Hughes G.M."/>
            <person name="Lavrichenko K."/>
            <person name="Devanna P."/>
            <person name="Winkler S."/>
            <person name="Jermiin L.S."/>
            <person name="Skirmuntt E.C."/>
            <person name="Katzourakis A."/>
            <person name="Burkitt-Gray L."/>
            <person name="Ray D.A."/>
            <person name="Sullivan K.A.M."/>
            <person name="Roscito J.G."/>
            <person name="Kirilenko B.M."/>
            <person name="Davalos L.M."/>
            <person name="Corthals A.P."/>
            <person name="Power M.L."/>
            <person name="Jones G."/>
            <person name="Ransome R.D."/>
            <person name="Dechmann D.K.N."/>
            <person name="Locatelli A.G."/>
            <person name="Puechmaille S.J."/>
            <person name="Fedrigo O."/>
            <person name="Jarvis E.D."/>
            <person name="Hiller M."/>
            <person name="Vernes S.C."/>
            <person name="Myers E.W."/>
            <person name="Teeling E.C."/>
        </authorList>
    </citation>
    <scope>NUCLEOTIDE SEQUENCE [LARGE SCALE GENOMIC DNA]</scope>
    <source>
        <strain evidence="8">MPipKuh1</strain>
        <tissue evidence="8">Flight muscle</tissue>
    </source>
</reference>
<dbReference type="Pfam" id="PF00444">
    <property type="entry name" value="Ribosomal_L36"/>
    <property type="match status" value="1"/>
</dbReference>
<dbReference type="GO" id="GO:0003735">
    <property type="term" value="F:structural constituent of ribosome"/>
    <property type="evidence" value="ECO:0007669"/>
    <property type="project" value="InterPro"/>
</dbReference>
<keyword evidence="5" id="KW-0496">Mitochondrion</keyword>
<evidence type="ECO:0000256" key="5">
    <source>
        <dbReference type="ARBA" id="ARBA00023128"/>
    </source>
</evidence>
<dbReference type="GO" id="GO:0005762">
    <property type="term" value="C:mitochondrial large ribosomal subunit"/>
    <property type="evidence" value="ECO:0007669"/>
    <property type="project" value="TreeGrafter"/>
</dbReference>
<dbReference type="EMBL" id="JACAGB010000004">
    <property type="protein sequence ID" value="KAF6366665.1"/>
    <property type="molecule type" value="Genomic_DNA"/>
</dbReference>
<keyword evidence="3" id="KW-0809">Transit peptide</keyword>
<evidence type="ECO:0000256" key="6">
    <source>
        <dbReference type="ARBA" id="ARBA00023274"/>
    </source>
</evidence>
<comment type="similarity">
    <text evidence="2 7">Belongs to the bacterial ribosomal protein bL36 family.</text>
</comment>
<dbReference type="NCBIfam" id="TIGR01022">
    <property type="entry name" value="rpmJ_bact"/>
    <property type="match status" value="1"/>
</dbReference>
<evidence type="ECO:0000313" key="9">
    <source>
        <dbReference type="Proteomes" id="UP000558488"/>
    </source>
</evidence>
<evidence type="ECO:0000256" key="7">
    <source>
        <dbReference type="RuleBase" id="RU000570"/>
    </source>
</evidence>
<evidence type="ECO:0000256" key="1">
    <source>
        <dbReference type="ARBA" id="ARBA00004173"/>
    </source>
</evidence>
<keyword evidence="9" id="KW-1185">Reference proteome</keyword>
<evidence type="ECO:0000313" key="8">
    <source>
        <dbReference type="EMBL" id="KAF6366665.1"/>
    </source>
</evidence>
<dbReference type="InterPro" id="IPR000473">
    <property type="entry name" value="Ribosomal_bL36"/>
</dbReference>
<evidence type="ECO:0000256" key="3">
    <source>
        <dbReference type="ARBA" id="ARBA00022946"/>
    </source>
</evidence>
<accession>A0A7J7YXY9</accession>
<sequence length="115" mass="12918">MASLFIRKMVVSAVNPLLHLSRYTMTNYTATSRALSTLLAGPLHVAVPAGAKPSTAVASPLSCHPLPFLQPTLGFKTKAVLKKRCKDCYLVKRRGRWYIYCKTHPRHKQRQLKTL</sequence>
<evidence type="ECO:0000256" key="2">
    <source>
        <dbReference type="ARBA" id="ARBA00007645"/>
    </source>
</evidence>
<dbReference type="SUPFAM" id="SSF57840">
    <property type="entry name" value="Ribosomal protein L36"/>
    <property type="match status" value="1"/>
</dbReference>
<dbReference type="InterPro" id="IPR035977">
    <property type="entry name" value="Ribosomal_bL36_sp"/>
</dbReference>
<gene>
    <name evidence="8" type="ORF">mPipKuh1_011768</name>
</gene>
<keyword evidence="6 7" id="KW-0687">Ribonucleoprotein</keyword>
<keyword evidence="4 7" id="KW-0689">Ribosomal protein</keyword>
<dbReference type="AlphaFoldDB" id="A0A7J7YXY9"/>
<evidence type="ECO:0000256" key="4">
    <source>
        <dbReference type="ARBA" id="ARBA00022980"/>
    </source>
</evidence>
<comment type="subcellular location">
    <subcellularLocation>
        <location evidence="1">Mitochondrion</location>
    </subcellularLocation>
</comment>
<dbReference type="GO" id="GO:0006412">
    <property type="term" value="P:translation"/>
    <property type="evidence" value="ECO:0007669"/>
    <property type="project" value="InterPro"/>
</dbReference>